<protein>
    <submittedName>
        <fullName evidence="2">Uncharacterized protein</fullName>
    </submittedName>
</protein>
<comment type="caution">
    <text evidence="2">The sequence shown here is derived from an EMBL/GenBank/DDBJ whole genome shotgun (WGS) entry which is preliminary data.</text>
</comment>
<evidence type="ECO:0000256" key="1">
    <source>
        <dbReference type="SAM" id="MobiDB-lite"/>
    </source>
</evidence>
<evidence type="ECO:0000313" key="3">
    <source>
        <dbReference type="Proteomes" id="UP000299084"/>
    </source>
</evidence>
<name>A0A5N4CNF5_CAMDR</name>
<feature type="region of interest" description="Disordered" evidence="1">
    <location>
        <begin position="153"/>
        <end position="192"/>
    </location>
</feature>
<dbReference type="EMBL" id="JWIN03000021">
    <property type="protein sequence ID" value="KAB1260448.1"/>
    <property type="molecule type" value="Genomic_DNA"/>
</dbReference>
<evidence type="ECO:0000313" key="2">
    <source>
        <dbReference type="EMBL" id="KAB1260448.1"/>
    </source>
</evidence>
<accession>A0A5N4CNF5</accession>
<dbReference type="Proteomes" id="UP000299084">
    <property type="component" value="Unassembled WGS sequence"/>
</dbReference>
<proteinExistence type="predicted"/>
<sequence>MGVHFPMSSDRLKRTLQRLVLQEEEPGSSLPARRPLSRRAWQGPSPGCHQGPERESVHGRAQQGPLTREVVLASHHGRGEGSCEGPYFPSLARQGSAHFLWDNRTFGGQQALSHLLLGGKHPKKLPGASFEVSQIELPSAGSWALETINGPPETARVPPSPLWDPMPGDRSELRGGEGAVEGKMSENGPGVDATSVPLAWERFRKGHVLQEVRRDGDHEGSWGLDYIMGVRGKGKDCVFFCGLRASALWISPQSPRQEETSSDSFLGTQGWAVFHRPLECPRPYPSTNQPSCTMIQGQAKGQKMGPTPELYLILTYGQEPPSACSQQESTDWKLALLAPQESATGVGQPPAQEPLLAWQGRQTALLVGPGSLGLEAGSGERLGKWGRHEGEKKKGLDWRRTLDETVGQRAGVLEERLGGRSRAGSRWQSLRRVCSGEASLRPEFSSRMSLDERFCFCLFCLTHRLSEVCVF</sequence>
<keyword evidence="3" id="KW-1185">Reference proteome</keyword>
<reference evidence="2 3" key="1">
    <citation type="journal article" date="2019" name="Mol. Ecol. Resour.">
        <title>Improving Illumina assemblies with Hi-C and long reads: an example with the North African dromedary.</title>
        <authorList>
            <person name="Elbers J.P."/>
            <person name="Rogers M.F."/>
            <person name="Perelman P.L."/>
            <person name="Proskuryakova A.A."/>
            <person name="Serdyukova N.A."/>
            <person name="Johnson W.E."/>
            <person name="Horin P."/>
            <person name="Corander J."/>
            <person name="Murphy D."/>
            <person name="Burger P.A."/>
        </authorList>
    </citation>
    <scope>NUCLEOTIDE SEQUENCE [LARGE SCALE GENOMIC DNA]</scope>
    <source>
        <strain evidence="2">Drom800</strain>
        <tissue evidence="2">Blood</tissue>
    </source>
</reference>
<dbReference type="AlphaFoldDB" id="A0A5N4CNF5"/>
<organism evidence="2 3">
    <name type="scientific">Camelus dromedarius</name>
    <name type="common">Dromedary</name>
    <name type="synonym">Arabian camel</name>
    <dbReference type="NCBI Taxonomy" id="9838"/>
    <lineage>
        <taxon>Eukaryota</taxon>
        <taxon>Metazoa</taxon>
        <taxon>Chordata</taxon>
        <taxon>Craniata</taxon>
        <taxon>Vertebrata</taxon>
        <taxon>Euteleostomi</taxon>
        <taxon>Mammalia</taxon>
        <taxon>Eutheria</taxon>
        <taxon>Laurasiatheria</taxon>
        <taxon>Artiodactyla</taxon>
        <taxon>Tylopoda</taxon>
        <taxon>Camelidae</taxon>
        <taxon>Camelus</taxon>
    </lineage>
</organism>
<feature type="region of interest" description="Disordered" evidence="1">
    <location>
        <begin position="22"/>
        <end position="65"/>
    </location>
</feature>
<feature type="compositionally biased region" description="Low complexity" evidence="1">
    <location>
        <begin position="28"/>
        <end position="40"/>
    </location>
</feature>
<gene>
    <name evidence="2" type="ORF">Cadr_000024727</name>
</gene>